<name>A0A4S4N3T9_9APHY</name>
<comment type="caution">
    <text evidence="1">The sequence shown here is derived from an EMBL/GenBank/DDBJ whole genome shotgun (WGS) entry which is preliminary data.</text>
</comment>
<evidence type="ECO:0000313" key="1">
    <source>
        <dbReference type="EMBL" id="THH32481.1"/>
    </source>
</evidence>
<reference evidence="1 2" key="1">
    <citation type="submission" date="2019-02" db="EMBL/GenBank/DDBJ databases">
        <title>Genome sequencing of the rare red list fungi Antrodiella citrinella (Flaviporus citrinellus).</title>
        <authorList>
            <person name="Buettner E."/>
            <person name="Kellner H."/>
        </authorList>
    </citation>
    <scope>NUCLEOTIDE SEQUENCE [LARGE SCALE GENOMIC DNA]</scope>
    <source>
        <strain evidence="1 2">DSM 108506</strain>
    </source>
</reference>
<evidence type="ECO:0000313" key="2">
    <source>
        <dbReference type="Proteomes" id="UP000308730"/>
    </source>
</evidence>
<gene>
    <name evidence="1" type="ORF">EUX98_g1734</name>
</gene>
<dbReference type="EMBL" id="SGPM01000021">
    <property type="protein sequence ID" value="THH32481.1"/>
    <property type="molecule type" value="Genomic_DNA"/>
</dbReference>
<protein>
    <submittedName>
        <fullName evidence="1">Uncharacterized protein</fullName>
    </submittedName>
</protein>
<sequence length="842" mass="93570">MTTDLLSALCEMPLLEDLYIPHPVTVVGSPLPHVERPSLQNFYLETYTDACAEILDRLILPMSSLTAGGVRDISEVVQFEDCDDDEVSLKDLSRAITSKLAGKCVIGAVPKTDTIKITTNEGEDTIIESWEGDSLVLSFVYSNGFVESGGVLDIIQKMAEFCYEAIGLEEIRVHGSPGVIEFLALIHDELIHSYEPPSLLPITHPSEELPFPTLRLLSFDGLVLGPQPRKPGRSHALYTSLRDMLAMRKSGGMILPVLEIRNAYDVRLGDLEEIRGMVEQLDWDGLVLKAKTYGDERAWTLINSDIMFVFLLSPKVPKPFLLDPTLSNTEVLGRSAQIPLRIAIDYRAGTFTTQLPQSSLGRVDSLDIRYKGTSFIYAQHYDMPTLRELSIEFDACNSEPVQPAIPLLSSQYPLTCLKTVSVCGVSFWRISPFLRPTLTSLSLRHYWSTPEDGPNIADLFSALSAMPLLEDLVISQHFYPDDTDGDLPVVQLQTLQRFCLETNTDACADILSHLILPLSSLTVGGVCGVFEEYEVDKDEDEEDNFSSFAELSRAVLPILGGNGVTGVLPTVDSLKVVVVDDDDDTGDSAKISVEAWEDTTNVLAYSYTNATLPLGDALDVIYESAPDHFMAGIRTLYITAAKPRPWRRMDKSHSNHLSSLSNLVALHISRAHGFIKDIVGQHIQASLDCKFDLPNDITGTVQLPPVVVPLPNLRVLSLDGITIGAYDVEDEDNSDYEDEDDRCRVPYTDLLPAIRLMLAMRQAKGIQLSLLEIRNAHMFQSTDAEQLRDVVGRLEWDGRVTMQPPVTDYWEGAICEVSASERVGHWVERLREEMIVTRTDHR</sequence>
<organism evidence="1 2">
    <name type="scientific">Antrodiella citrinella</name>
    <dbReference type="NCBI Taxonomy" id="2447956"/>
    <lineage>
        <taxon>Eukaryota</taxon>
        <taxon>Fungi</taxon>
        <taxon>Dikarya</taxon>
        <taxon>Basidiomycota</taxon>
        <taxon>Agaricomycotina</taxon>
        <taxon>Agaricomycetes</taxon>
        <taxon>Polyporales</taxon>
        <taxon>Steccherinaceae</taxon>
        <taxon>Antrodiella</taxon>
    </lineage>
</organism>
<dbReference type="AlphaFoldDB" id="A0A4S4N3T9"/>
<dbReference type="OrthoDB" id="3353710at2759"/>
<proteinExistence type="predicted"/>
<keyword evidence="2" id="KW-1185">Reference proteome</keyword>
<dbReference type="Proteomes" id="UP000308730">
    <property type="component" value="Unassembled WGS sequence"/>
</dbReference>
<dbReference type="SUPFAM" id="SSF52047">
    <property type="entry name" value="RNI-like"/>
    <property type="match status" value="1"/>
</dbReference>
<accession>A0A4S4N3T9</accession>